<feature type="domain" description="SH3" evidence="13">
    <location>
        <begin position="75"/>
        <end position="136"/>
    </location>
</feature>
<keyword evidence="8" id="KW-0967">Endosome</keyword>
<evidence type="ECO:0000256" key="10">
    <source>
        <dbReference type="ARBA" id="ARBA00023212"/>
    </source>
</evidence>
<dbReference type="Gene3D" id="2.30.30.40">
    <property type="entry name" value="SH3 Domains"/>
    <property type="match status" value="3"/>
</dbReference>
<keyword evidence="10" id="KW-0206">Cytoskeleton</keyword>
<evidence type="ECO:0000256" key="7">
    <source>
        <dbReference type="ARBA" id="ARBA00022583"/>
    </source>
</evidence>
<dbReference type="PANTHER" id="PTHR15735:SF21">
    <property type="entry name" value="PROTEIN NERVOUS WRECK"/>
    <property type="match status" value="1"/>
</dbReference>
<dbReference type="InterPro" id="IPR013761">
    <property type="entry name" value="SAM/pointed_sf"/>
</dbReference>
<evidence type="ECO:0000256" key="4">
    <source>
        <dbReference type="ARBA" id="ARBA00007948"/>
    </source>
</evidence>
<feature type="compositionally biased region" description="Low complexity" evidence="12">
    <location>
        <begin position="1004"/>
        <end position="1035"/>
    </location>
</feature>
<dbReference type="Gene3D" id="2.30.30.700">
    <property type="entry name" value="SLA1 homology domain 1"/>
    <property type="match status" value="1"/>
</dbReference>
<evidence type="ECO:0000256" key="5">
    <source>
        <dbReference type="ARBA" id="ARBA00020357"/>
    </source>
</evidence>
<dbReference type="Pfam" id="PF00018">
    <property type="entry name" value="SH3_1"/>
    <property type="match status" value="2"/>
</dbReference>
<dbReference type="SMART" id="SM00326">
    <property type="entry name" value="SH3"/>
    <property type="match status" value="3"/>
</dbReference>
<dbReference type="InterPro" id="IPR001452">
    <property type="entry name" value="SH3_domain"/>
</dbReference>
<keyword evidence="6 11" id="KW-0728">SH3 domain</keyword>
<evidence type="ECO:0000256" key="8">
    <source>
        <dbReference type="ARBA" id="ARBA00022753"/>
    </source>
</evidence>
<dbReference type="CDD" id="cd11773">
    <property type="entry name" value="SH3_Sla1p_1"/>
    <property type="match status" value="1"/>
</dbReference>
<dbReference type="Pfam" id="PF14604">
    <property type="entry name" value="SH3_9"/>
    <property type="match status" value="1"/>
</dbReference>
<feature type="compositionally biased region" description="Polar residues" evidence="12">
    <location>
        <begin position="1135"/>
        <end position="1148"/>
    </location>
</feature>
<feature type="compositionally biased region" description="Polar residues" evidence="12">
    <location>
        <begin position="1036"/>
        <end position="1058"/>
    </location>
</feature>
<keyword evidence="7" id="KW-0254">Endocytosis</keyword>
<dbReference type="SUPFAM" id="SSF50044">
    <property type="entry name" value="SH3-domain"/>
    <property type="match status" value="3"/>
</dbReference>
<feature type="region of interest" description="Disordered" evidence="12">
    <location>
        <begin position="137"/>
        <end position="156"/>
    </location>
</feature>
<feature type="compositionally biased region" description="Basic and acidic residues" evidence="12">
    <location>
        <begin position="417"/>
        <end position="492"/>
    </location>
</feature>
<dbReference type="EMBL" id="JBBXMP010000005">
    <property type="protein sequence ID" value="KAL0070794.1"/>
    <property type="molecule type" value="Genomic_DNA"/>
</dbReference>
<dbReference type="CDD" id="cd00174">
    <property type="entry name" value="SH3"/>
    <property type="match status" value="1"/>
</dbReference>
<evidence type="ECO:0000256" key="9">
    <source>
        <dbReference type="ARBA" id="ARBA00023203"/>
    </source>
</evidence>
<feature type="compositionally biased region" description="Polar residues" evidence="12">
    <location>
        <begin position="1103"/>
        <end position="1118"/>
    </location>
</feature>
<dbReference type="Proteomes" id="UP001437256">
    <property type="component" value="Unassembled WGS sequence"/>
</dbReference>
<dbReference type="Gene3D" id="1.10.150.50">
    <property type="entry name" value="Transcription Factor, Ets-1"/>
    <property type="match status" value="1"/>
</dbReference>
<evidence type="ECO:0000256" key="2">
    <source>
        <dbReference type="ARBA" id="ARBA00004134"/>
    </source>
</evidence>
<protein>
    <recommendedName>
        <fullName evidence="5">Actin cytoskeleton-regulatory complex protein SLA1</fullName>
    </recommendedName>
</protein>
<organism evidence="14 15">
    <name type="scientific">Marasmius tenuissimus</name>
    <dbReference type="NCBI Taxonomy" id="585030"/>
    <lineage>
        <taxon>Eukaryota</taxon>
        <taxon>Fungi</taxon>
        <taxon>Dikarya</taxon>
        <taxon>Basidiomycota</taxon>
        <taxon>Agaricomycotina</taxon>
        <taxon>Agaricomycetes</taxon>
        <taxon>Agaricomycetidae</taxon>
        <taxon>Agaricales</taxon>
        <taxon>Marasmiineae</taxon>
        <taxon>Marasmiaceae</taxon>
        <taxon>Marasmius</taxon>
    </lineage>
</organism>
<evidence type="ECO:0000259" key="13">
    <source>
        <dbReference type="PROSITE" id="PS50002"/>
    </source>
</evidence>
<feature type="region of interest" description="Disordered" evidence="12">
    <location>
        <begin position="998"/>
        <end position="1148"/>
    </location>
</feature>
<dbReference type="InterPro" id="IPR035800">
    <property type="entry name" value="Sla1_SH3_1"/>
</dbReference>
<keyword evidence="10" id="KW-0963">Cytoplasm</keyword>
<evidence type="ECO:0000256" key="1">
    <source>
        <dbReference type="ARBA" id="ARBA00004125"/>
    </source>
</evidence>
<dbReference type="InterPro" id="IPR036028">
    <property type="entry name" value="SH3-like_dom_sf"/>
</dbReference>
<feature type="domain" description="SH3" evidence="13">
    <location>
        <begin position="334"/>
        <end position="393"/>
    </location>
</feature>
<keyword evidence="15" id="KW-1185">Reference proteome</keyword>
<dbReference type="PANTHER" id="PTHR15735">
    <property type="entry name" value="FCH AND DOUBLE SH3 DOMAINS PROTEIN"/>
    <property type="match status" value="1"/>
</dbReference>
<feature type="region of interest" description="Disordered" evidence="12">
    <location>
        <begin position="694"/>
        <end position="854"/>
    </location>
</feature>
<feature type="region of interest" description="Disordered" evidence="12">
    <location>
        <begin position="269"/>
        <end position="333"/>
    </location>
</feature>
<comment type="similarity">
    <text evidence="4">Belongs to the SLA1 family.</text>
</comment>
<name>A0ABR3ACV5_9AGAR</name>
<accession>A0ABR3ACV5</accession>
<evidence type="ECO:0000313" key="14">
    <source>
        <dbReference type="EMBL" id="KAL0070794.1"/>
    </source>
</evidence>
<feature type="compositionally biased region" description="Polar residues" evidence="12">
    <location>
        <begin position="730"/>
        <end position="786"/>
    </location>
</feature>
<evidence type="ECO:0000256" key="11">
    <source>
        <dbReference type="PROSITE-ProRule" id="PRU00192"/>
    </source>
</evidence>
<feature type="compositionally biased region" description="Polar residues" evidence="12">
    <location>
        <begin position="904"/>
        <end position="913"/>
    </location>
</feature>
<feature type="compositionally biased region" description="Low complexity" evidence="12">
    <location>
        <begin position="399"/>
        <end position="416"/>
    </location>
</feature>
<evidence type="ECO:0000256" key="12">
    <source>
        <dbReference type="SAM" id="MobiDB-lite"/>
    </source>
</evidence>
<dbReference type="PROSITE" id="PS50002">
    <property type="entry name" value="SH3"/>
    <property type="match status" value="2"/>
</dbReference>
<dbReference type="Pfam" id="PF24081">
    <property type="entry name" value="PH_SLA1"/>
    <property type="match status" value="1"/>
</dbReference>
<gene>
    <name evidence="14" type="primary">SLA1</name>
    <name evidence="14" type="ORF">AAF712_002015</name>
</gene>
<feature type="compositionally biased region" description="Low complexity" evidence="12">
    <location>
        <begin position="914"/>
        <end position="923"/>
    </location>
</feature>
<reference evidence="14 15" key="1">
    <citation type="submission" date="2024-05" db="EMBL/GenBank/DDBJ databases">
        <title>A draft genome resource for the thread blight pathogen Marasmius tenuissimus strain MS-2.</title>
        <authorList>
            <person name="Yulfo-Soto G.E."/>
            <person name="Baruah I.K."/>
            <person name="Amoako-Attah I."/>
            <person name="Bukari Y."/>
            <person name="Meinhardt L.W."/>
            <person name="Bailey B.A."/>
            <person name="Cohen S.P."/>
        </authorList>
    </citation>
    <scope>NUCLEOTIDE SEQUENCE [LARGE SCALE GENOMIC DNA]</scope>
    <source>
        <strain evidence="14 15">MS-2</strain>
    </source>
</reference>
<comment type="subcellular location">
    <subcellularLocation>
        <location evidence="3">Cell membrane</location>
        <topology evidence="3">Peripheral membrane protein</topology>
        <orientation evidence="3">Cytoplasmic side</orientation>
    </subcellularLocation>
    <subcellularLocation>
        <location evidence="2">Cytoplasm</location>
        <location evidence="2">Cytoskeleton</location>
        <location evidence="2">Actin patch</location>
    </subcellularLocation>
    <subcellularLocation>
        <location evidence="1">Endosome membrane</location>
        <topology evidence="1">Peripheral membrane protein</topology>
        <orientation evidence="1">Cytoplasmic side</orientation>
    </subcellularLocation>
</comment>
<dbReference type="Pfam" id="PF03983">
    <property type="entry name" value="SHD1"/>
    <property type="match status" value="1"/>
</dbReference>
<comment type="caution">
    <text evidence="14">The sequence shown here is derived from an EMBL/GenBank/DDBJ whole genome shotgun (WGS) entry which is preliminary data.</text>
</comment>
<evidence type="ECO:0000313" key="15">
    <source>
        <dbReference type="Proteomes" id="UP001437256"/>
    </source>
</evidence>
<feature type="region of interest" description="Disordered" evidence="12">
    <location>
        <begin position="874"/>
        <end position="923"/>
    </location>
</feature>
<proteinExistence type="inferred from homology"/>
<dbReference type="PRINTS" id="PR00452">
    <property type="entry name" value="SH3DOMAIN"/>
</dbReference>
<dbReference type="InterPro" id="IPR007131">
    <property type="entry name" value="SHD1"/>
</dbReference>
<feature type="region of interest" description="Disordered" evidence="12">
    <location>
        <begin position="390"/>
        <end position="520"/>
    </location>
</feature>
<feature type="compositionally biased region" description="Low complexity" evidence="12">
    <location>
        <begin position="285"/>
        <end position="297"/>
    </location>
</feature>
<evidence type="ECO:0000256" key="6">
    <source>
        <dbReference type="ARBA" id="ARBA00022443"/>
    </source>
</evidence>
<feature type="compositionally biased region" description="Pro residues" evidence="12">
    <location>
        <begin position="828"/>
        <end position="848"/>
    </location>
</feature>
<evidence type="ECO:0000256" key="3">
    <source>
        <dbReference type="ARBA" id="ARBA00004413"/>
    </source>
</evidence>
<sequence>MSSQDPEEYLAILKASYDYTPDKGSDDEVAIKEDQILFLLERTDDDWWKVKIRGASQDEETPSGLVPAAYVEQAEHNSVVKALYDYAATSAGELTIKEDDILLVFDTEEEWLLVQSAAEGGKAGFVPANYVETHSEDEETSAPAASQIVIPDSPPRPVSTYVDPADRVANAKANADDIKTWSVSEVDKKGKKLKGTLGIGNGAVFFASETSKAAVQKWQTADITTISIEKSKHVHFDVGGPNPIGLHFHAGSKDNAEAIVKKLESSKALSSSAVPEPAAEPEPEPAASTSRAPAETSKVPKKASVHFSPASPTIIPPREDGGYSSAEDQDQEVEDVEQAVALYDFTADGDDELSVKEGEQLVVLEKDEDWWKCRNQKGQEGVVPASYVQVGDSEEDSSATTRAAEEAAAQAQVAAEAETKAKAKAEAQARAKAKAEAEAAARAKAEAEAEAKAEADRIRHEEEARARKKREAQERAEAAAAEQRRKVADEANRPASPSKRTSTSSGGKPEHGFPPADRVRTWHDRSGQFRVDAALLGFKDGKLRLHKINGVIVEVPSDKMSPEDMKFIEKYYNKKKSSKPVDDDDNIPLAQQKRAAAIAQAKAAKKAPTIDWFDFFLQAGCDLDDCTRYASAFERDKIEESQLGELTDSIMRSLGLREGDILRVKKAAEKFKPAPQKDPREDQIRRDEALARQLEAQETGGSSSSKPPNLFAEGPGGALKNSTRRGRPTPSKSLPSNVNLNAISAASSEIQRTSSPQLLSPDRASSTASPVQAPPRSSSALATTSGFDDDAWTNRPSSTNPTATAPATANATNRAPSAPPTTTAAAPAPEPTPPSAPVTAPAPAPVLSPPKTLANTTESDIFDQLARLSELRKNTPVQSPPLQASPPVNATPPPASFASGLGMGSSTVPMGQVQTQQTSTTPQPYNGPRGPFAPVPANQQLLQPLVPTQTGFGGFVPTRASSTPAFMAPQQTGLPPMMGQPTGMPGSQPLMNQPTGMPFGGFNNGSPFGQSNNGSPFNQSNNGSPFGSNNPSPFGQSNNASPFGSGSYSGPIMSNPTGFNPGFNASPFNNGMSSPPPVPPLPNSVSNNNTTDTNPANIFAQMKSGTFASDNSSAPQSSDKYDALRPNPMVAQPTGWGNFQGQSFVGYR</sequence>
<dbReference type="InterPro" id="IPR056996">
    <property type="entry name" value="PH_SLA1"/>
</dbReference>
<feature type="compositionally biased region" description="Polar residues" evidence="12">
    <location>
        <begin position="875"/>
        <end position="888"/>
    </location>
</feature>
<feature type="compositionally biased region" description="Low complexity" evidence="12">
    <location>
        <begin position="796"/>
        <end position="827"/>
    </location>
</feature>
<feature type="compositionally biased region" description="Low complexity" evidence="12">
    <location>
        <begin position="1083"/>
        <end position="1094"/>
    </location>
</feature>
<keyword evidence="9" id="KW-0009">Actin-binding</keyword>